<organism evidence="1 2">
    <name type="scientific">Pseudocercospora fuligena</name>
    <dbReference type="NCBI Taxonomy" id="685502"/>
    <lineage>
        <taxon>Eukaryota</taxon>
        <taxon>Fungi</taxon>
        <taxon>Dikarya</taxon>
        <taxon>Ascomycota</taxon>
        <taxon>Pezizomycotina</taxon>
        <taxon>Dothideomycetes</taxon>
        <taxon>Dothideomycetidae</taxon>
        <taxon>Mycosphaerellales</taxon>
        <taxon>Mycosphaerellaceae</taxon>
        <taxon>Pseudocercospora</taxon>
    </lineage>
</organism>
<accession>A0A8H6RTS2</accession>
<proteinExistence type="predicted"/>
<gene>
    <name evidence="1" type="ORF">HII31_00612</name>
</gene>
<dbReference type="Proteomes" id="UP000660729">
    <property type="component" value="Unassembled WGS sequence"/>
</dbReference>
<name>A0A8H6RTS2_9PEZI</name>
<evidence type="ECO:0000313" key="1">
    <source>
        <dbReference type="EMBL" id="KAF7198256.1"/>
    </source>
</evidence>
<sequence>MSQESGSASSSSSQDSMEFTLDWVGIPQALTAGMPSDSWKTSDISIASPGGIDLLLQKVKALIIEKVKRHSSFTNGQARTFMLGLHTPAAGSTPAPNICPLIRFSTDISTESYKNGKQITTELISLDDWRRFSSVHDLSQSPDVLDKKELRLHVSLSIQPWKSAADVPSDHSLDNFVFPASSLTRYWQVGTVQTGNGSRFGLVDPDNGEKIPRQNAILARFEETNAFSVGDDFLVVPSSEFRKAGRRIGDCAAGKLYTLDWIHEKDGGNTKLFTDLERLTPSGGEAVLKNQLNTEFDDWQSGRSAGVKKKLPPLLPSLTLNTFDPISFGNNPTSFLPDTSTCNTVIRVVYHRDDVPDAAKAFPRNLQLPISSSRMTVAEMQRDMFATCGAQNRAADRLPDECDLEAKTECEWWIMPVSEQVEKMYRVDGGTVITNFIANVEDQSRRQVQMYMECHMRKVGEKGLVGL</sequence>
<dbReference type="OrthoDB" id="10364210at2759"/>
<keyword evidence="2" id="KW-1185">Reference proteome</keyword>
<comment type="caution">
    <text evidence="1">The sequence shown here is derived from an EMBL/GenBank/DDBJ whole genome shotgun (WGS) entry which is preliminary data.</text>
</comment>
<dbReference type="AlphaFoldDB" id="A0A8H6RTS2"/>
<protein>
    <submittedName>
        <fullName evidence="1">Uncharacterized protein</fullName>
    </submittedName>
</protein>
<dbReference type="EMBL" id="JABCIY010000003">
    <property type="protein sequence ID" value="KAF7198256.1"/>
    <property type="molecule type" value="Genomic_DNA"/>
</dbReference>
<reference evidence="1" key="1">
    <citation type="submission" date="2020-04" db="EMBL/GenBank/DDBJ databases">
        <title>Draft genome resource of the tomato pathogen Pseudocercospora fuligena.</title>
        <authorList>
            <person name="Zaccaron A."/>
        </authorList>
    </citation>
    <scope>NUCLEOTIDE SEQUENCE</scope>
    <source>
        <strain evidence="1">PF001</strain>
    </source>
</reference>
<evidence type="ECO:0000313" key="2">
    <source>
        <dbReference type="Proteomes" id="UP000660729"/>
    </source>
</evidence>